<proteinExistence type="predicted"/>
<dbReference type="VEuPathDB" id="FungiDB:FOMG_02290"/>
<reference evidence="1" key="1">
    <citation type="submission" date="2012-04" db="EMBL/GenBank/DDBJ databases">
        <title>The Genome Sequence of Fusarium oxysporum melonis.</title>
        <authorList>
            <consortium name="The Broad Institute Genome Sequencing Platform"/>
            <person name="Ma L.-J."/>
            <person name="Gale L.R."/>
            <person name="Schwartz D.C."/>
            <person name="Zhou S."/>
            <person name="Corby-Kistler H."/>
            <person name="Young S.K."/>
            <person name="Zeng Q."/>
            <person name="Gargeya S."/>
            <person name="Fitzgerald M."/>
            <person name="Haas B."/>
            <person name="Abouelleil A."/>
            <person name="Alvarado L."/>
            <person name="Arachchi H.M."/>
            <person name="Berlin A."/>
            <person name="Brown A."/>
            <person name="Chapman S.B."/>
            <person name="Chen Z."/>
            <person name="Dunbar C."/>
            <person name="Freedman E."/>
            <person name="Gearin G."/>
            <person name="Goldberg J."/>
            <person name="Griggs A."/>
            <person name="Gujja S."/>
            <person name="Heiman D."/>
            <person name="Howarth C."/>
            <person name="Larson L."/>
            <person name="Lui A."/>
            <person name="MacDonald P.J.P."/>
            <person name="Montmayeur A."/>
            <person name="Murphy C."/>
            <person name="Neiman D."/>
            <person name="Pearson M."/>
            <person name="Priest M."/>
            <person name="Roberts A."/>
            <person name="Saif S."/>
            <person name="Shea T."/>
            <person name="Shenoy N."/>
            <person name="Sisk P."/>
            <person name="Stolte C."/>
            <person name="Sykes S."/>
            <person name="Wortman J."/>
            <person name="Nusbaum C."/>
            <person name="Birren B."/>
        </authorList>
    </citation>
    <scope>NUCLEOTIDE SEQUENCE</scope>
    <source>
        <strain evidence="1">26406</strain>
    </source>
</reference>
<protein>
    <submittedName>
        <fullName evidence="1">Uncharacterized protein</fullName>
    </submittedName>
</protein>
<dbReference type="HOGENOM" id="CLU_1496276_0_0_1"/>
<evidence type="ECO:0000313" key="1">
    <source>
        <dbReference type="EMBL" id="EXK49810.1"/>
    </source>
</evidence>
<sequence length="180" mass="19852">MQTAGEILGAYKFIRRQPALRRNPKFYATAYQAYSSAVHLAALLLVERSAPESLQNGVEIVIEDLEANILGLLATLDGCKVLRKILQIYDHRGAAGTPESIASEIGPVFGGESTARKYLCRCGINYLLNQNQPAFTRGANDEYDKPVAGLYNPFELDVTLDMLGPEQWEILLNSMDSTLN</sequence>
<organism evidence="1">
    <name type="scientific">Fusarium oxysporum f. sp. melonis 26406</name>
    <dbReference type="NCBI Taxonomy" id="1089452"/>
    <lineage>
        <taxon>Eukaryota</taxon>
        <taxon>Fungi</taxon>
        <taxon>Dikarya</taxon>
        <taxon>Ascomycota</taxon>
        <taxon>Pezizomycotina</taxon>
        <taxon>Sordariomycetes</taxon>
        <taxon>Hypocreomycetidae</taxon>
        <taxon>Hypocreales</taxon>
        <taxon>Nectriaceae</taxon>
        <taxon>Fusarium</taxon>
        <taxon>Fusarium oxysporum species complex</taxon>
    </lineage>
</organism>
<accession>X0B149</accession>
<gene>
    <name evidence="1" type="ORF">FOMG_02290</name>
</gene>
<reference evidence="1" key="2">
    <citation type="submission" date="2012-05" db="EMBL/GenBank/DDBJ databases">
        <title>Annotation of the Genome Sequence of Fusarium oxysporum f. sp. melonis 26406.</title>
        <authorList>
            <consortium name="The Broad Institute Genomics Platform"/>
            <person name="Ma L.-J."/>
            <person name="Corby-Kistler H."/>
            <person name="Broz K."/>
            <person name="Gale L.R."/>
            <person name="Jonkers W."/>
            <person name="O'Donnell K."/>
            <person name="Ploetz R."/>
            <person name="Steinberg C."/>
            <person name="Schwartz D.C."/>
            <person name="VanEtten H."/>
            <person name="Zhou S."/>
            <person name="Young S.K."/>
            <person name="Zeng Q."/>
            <person name="Gargeya S."/>
            <person name="Fitzgerald M."/>
            <person name="Abouelleil A."/>
            <person name="Alvarado L."/>
            <person name="Chapman S.B."/>
            <person name="Gainer-Dewar J."/>
            <person name="Goldberg J."/>
            <person name="Griggs A."/>
            <person name="Gujja S."/>
            <person name="Hansen M."/>
            <person name="Howarth C."/>
            <person name="Imamovic A."/>
            <person name="Ireland A."/>
            <person name="Larimer J."/>
            <person name="McCowan C."/>
            <person name="Murphy C."/>
            <person name="Pearson M."/>
            <person name="Poon T.W."/>
            <person name="Priest M."/>
            <person name="Roberts A."/>
            <person name="Saif S."/>
            <person name="Shea T."/>
            <person name="Sykes S."/>
            <person name="Wortman J."/>
            <person name="Nusbaum C."/>
            <person name="Birren B."/>
        </authorList>
    </citation>
    <scope>NUCLEOTIDE SEQUENCE</scope>
    <source>
        <strain evidence="1">26406</strain>
    </source>
</reference>
<dbReference type="AlphaFoldDB" id="X0B149"/>
<dbReference type="EMBL" id="JH659329">
    <property type="protein sequence ID" value="EXK49810.1"/>
    <property type="molecule type" value="Genomic_DNA"/>
</dbReference>
<dbReference type="Proteomes" id="UP000030703">
    <property type="component" value="Unassembled WGS sequence"/>
</dbReference>
<name>X0B149_FUSOX</name>